<dbReference type="CDD" id="cd03424">
    <property type="entry name" value="NUDIX_ADPRase_Nudt5_UGPPase_Nudt14"/>
    <property type="match status" value="1"/>
</dbReference>
<dbReference type="InterPro" id="IPR020084">
    <property type="entry name" value="NUDIX_hydrolase_CS"/>
</dbReference>
<dbReference type="PANTHER" id="PTHR43046:SF16">
    <property type="entry name" value="ADP-RIBOSE PYROPHOSPHATASE YJHB-RELATED"/>
    <property type="match status" value="1"/>
</dbReference>
<dbReference type="SUPFAM" id="SSF55811">
    <property type="entry name" value="Nudix"/>
    <property type="match status" value="1"/>
</dbReference>
<dbReference type="PANTHER" id="PTHR43046">
    <property type="entry name" value="GDP-MANNOSE MANNOSYL HYDROLASE"/>
    <property type="match status" value="1"/>
</dbReference>
<comment type="cofactor">
    <cofactor evidence="1">
        <name>Mg(2+)</name>
        <dbReference type="ChEBI" id="CHEBI:18420"/>
    </cofactor>
</comment>
<evidence type="ECO:0000256" key="2">
    <source>
        <dbReference type="ARBA" id="ARBA00005582"/>
    </source>
</evidence>
<dbReference type="Proteomes" id="UP000503540">
    <property type="component" value="Chromosome"/>
</dbReference>
<dbReference type="AlphaFoldDB" id="A0A6G9YAB6"/>
<evidence type="ECO:0000259" key="5">
    <source>
        <dbReference type="PROSITE" id="PS51462"/>
    </source>
</evidence>
<dbReference type="EMBL" id="CP046172">
    <property type="protein sequence ID" value="QIS10060.1"/>
    <property type="molecule type" value="Genomic_DNA"/>
</dbReference>
<comment type="similarity">
    <text evidence="2 4">Belongs to the Nudix hydrolase family.</text>
</comment>
<dbReference type="Pfam" id="PF00293">
    <property type="entry name" value="NUDIX"/>
    <property type="match status" value="1"/>
</dbReference>
<name>A0A6G9YAB6_9NOCA</name>
<dbReference type="PRINTS" id="PR00502">
    <property type="entry name" value="NUDIXFAMILY"/>
</dbReference>
<evidence type="ECO:0000313" key="7">
    <source>
        <dbReference type="Proteomes" id="UP000503540"/>
    </source>
</evidence>
<gene>
    <name evidence="6" type="ORF">F5544_10825</name>
</gene>
<keyword evidence="7" id="KW-1185">Reference proteome</keyword>
<protein>
    <submittedName>
        <fullName evidence="6">NUDIX domain-containing protein</fullName>
    </submittedName>
</protein>
<reference evidence="6 7" key="1">
    <citation type="journal article" date="2019" name="ACS Chem. Biol.">
        <title>Identification and Mobilization of a Cryptic Antibiotic Biosynthesis Gene Locus from a Human-Pathogenic Nocardia Isolate.</title>
        <authorList>
            <person name="Herisse M."/>
            <person name="Ishida K."/>
            <person name="Porter J.L."/>
            <person name="Howden B."/>
            <person name="Hertweck C."/>
            <person name="Stinear T.P."/>
            <person name="Pidot S.J."/>
        </authorList>
    </citation>
    <scope>NUCLEOTIDE SEQUENCE [LARGE SCALE GENOMIC DNA]</scope>
    <source>
        <strain evidence="6 7">AUSMDU00012717</strain>
    </source>
</reference>
<keyword evidence="3 4" id="KW-0378">Hydrolase</keyword>
<dbReference type="InterPro" id="IPR000086">
    <property type="entry name" value="NUDIX_hydrolase_dom"/>
</dbReference>
<organism evidence="6 7">
    <name type="scientific">Nocardia arthritidis</name>
    <dbReference type="NCBI Taxonomy" id="228602"/>
    <lineage>
        <taxon>Bacteria</taxon>
        <taxon>Bacillati</taxon>
        <taxon>Actinomycetota</taxon>
        <taxon>Actinomycetes</taxon>
        <taxon>Mycobacteriales</taxon>
        <taxon>Nocardiaceae</taxon>
        <taxon>Nocardia</taxon>
    </lineage>
</organism>
<dbReference type="InterPro" id="IPR020476">
    <property type="entry name" value="Nudix_hydrolase"/>
</dbReference>
<accession>A0A6G9YAB6</accession>
<dbReference type="Gene3D" id="3.90.79.10">
    <property type="entry name" value="Nucleoside Triphosphate Pyrophosphohydrolase"/>
    <property type="match status" value="1"/>
</dbReference>
<dbReference type="InterPro" id="IPR015797">
    <property type="entry name" value="NUDIX_hydrolase-like_dom_sf"/>
</dbReference>
<feature type="domain" description="Nudix hydrolase" evidence="5">
    <location>
        <begin position="40"/>
        <end position="167"/>
    </location>
</feature>
<evidence type="ECO:0000256" key="3">
    <source>
        <dbReference type="ARBA" id="ARBA00022801"/>
    </source>
</evidence>
<dbReference type="GO" id="GO:0016787">
    <property type="term" value="F:hydrolase activity"/>
    <property type="evidence" value="ECO:0007669"/>
    <property type="project" value="UniProtKB-KW"/>
</dbReference>
<dbReference type="KEGG" id="nah:F5544_10825"/>
<dbReference type="PROSITE" id="PS51462">
    <property type="entry name" value="NUDIX"/>
    <property type="match status" value="1"/>
</dbReference>
<evidence type="ECO:0000256" key="1">
    <source>
        <dbReference type="ARBA" id="ARBA00001946"/>
    </source>
</evidence>
<sequence length="180" mass="19994">MTMRWSVLGSRSLYRSDFVELRLADVELPDGLRFEHHVLHLASSAGVAIVRRDSVLMLWRHRFITDTWAWELPAGGIEPGETPAAAAAREAEEETGWRPFRLTELAYIQPIAGIADSEQYVFRADDAVRIGEPADPNEAERIAWVPLSGVPALIAARQIVAAATVVALLRLCLLTVRQEI</sequence>
<proteinExistence type="inferred from homology"/>
<evidence type="ECO:0000313" key="6">
    <source>
        <dbReference type="EMBL" id="QIS10060.1"/>
    </source>
</evidence>
<evidence type="ECO:0000256" key="4">
    <source>
        <dbReference type="RuleBase" id="RU003476"/>
    </source>
</evidence>
<dbReference type="PROSITE" id="PS00893">
    <property type="entry name" value="NUDIX_BOX"/>
    <property type="match status" value="1"/>
</dbReference>
<dbReference type="RefSeq" id="WP_203217533.1">
    <property type="nucleotide sequence ID" value="NZ_CP046172.1"/>
</dbReference>